<dbReference type="Proteomes" id="UP001482513">
    <property type="component" value="Unassembled WGS sequence"/>
</dbReference>
<evidence type="ECO:0000313" key="2">
    <source>
        <dbReference type="Proteomes" id="UP001482513"/>
    </source>
</evidence>
<accession>A0ABV0K5Z3</accession>
<reference evidence="1 2" key="1">
    <citation type="submission" date="2022-04" db="EMBL/GenBank/DDBJ databases">
        <title>Positive selection, recombination, and allopatry shape intraspecific diversity of widespread and dominant cyanobacteria.</title>
        <authorList>
            <person name="Wei J."/>
            <person name="Shu W."/>
            <person name="Hu C."/>
        </authorList>
    </citation>
    <scope>NUCLEOTIDE SEQUENCE [LARGE SCALE GENOMIC DNA]</scope>
    <source>
        <strain evidence="1 2">DQ-A4</strain>
    </source>
</reference>
<gene>
    <name evidence="1" type="ORF">NC992_10705</name>
</gene>
<organism evidence="1 2">
    <name type="scientific">Leptolyngbya subtilissima DQ-A4</name>
    <dbReference type="NCBI Taxonomy" id="2933933"/>
    <lineage>
        <taxon>Bacteria</taxon>
        <taxon>Bacillati</taxon>
        <taxon>Cyanobacteriota</taxon>
        <taxon>Cyanophyceae</taxon>
        <taxon>Leptolyngbyales</taxon>
        <taxon>Leptolyngbyaceae</taxon>
        <taxon>Leptolyngbya group</taxon>
        <taxon>Leptolyngbya</taxon>
    </lineage>
</organism>
<dbReference type="EMBL" id="JAMPKX010000003">
    <property type="protein sequence ID" value="MEP0947343.1"/>
    <property type="molecule type" value="Genomic_DNA"/>
</dbReference>
<dbReference type="RefSeq" id="WP_199325802.1">
    <property type="nucleotide sequence ID" value="NZ_JAMPKX010000003.1"/>
</dbReference>
<keyword evidence="2" id="KW-1185">Reference proteome</keyword>
<protein>
    <submittedName>
        <fullName evidence="1">Uncharacterized protein</fullName>
    </submittedName>
</protein>
<name>A0ABV0K5Z3_9CYAN</name>
<proteinExistence type="predicted"/>
<evidence type="ECO:0000313" key="1">
    <source>
        <dbReference type="EMBL" id="MEP0947343.1"/>
    </source>
</evidence>
<sequence>MTSASQDDIPDIQQELRLSRPFTLADAIGQEAGNFMKGESPIPRLVQARHGAQQALKESLVDGPGALHRVLEQWLVNDERRLSQYLEHPAEAVKDLLVTVLRSPVTLYELVRQTDVTWGQIYDSRPHFQQPGQPPHPDDQYTHESVRETLEQCLYCLNHPPVVELEPDSETALPQTTARINLRLIIKKPLLWLTTAARSTSHLKNVRR</sequence>
<comment type="caution">
    <text evidence="1">The sequence shown here is derived from an EMBL/GenBank/DDBJ whole genome shotgun (WGS) entry which is preliminary data.</text>
</comment>